<evidence type="ECO:0000313" key="2">
    <source>
        <dbReference type="Proteomes" id="UP000319976"/>
    </source>
</evidence>
<sequence>MHRRRGSNRDVLNQQFFKVVQQKFRTPKAANRFVLFYE</sequence>
<protein>
    <submittedName>
        <fullName evidence="1">Uncharacterized protein</fullName>
    </submittedName>
</protein>
<organism evidence="1 2">
    <name type="scientific">Calycomorphotria hydatis</name>
    <dbReference type="NCBI Taxonomy" id="2528027"/>
    <lineage>
        <taxon>Bacteria</taxon>
        <taxon>Pseudomonadati</taxon>
        <taxon>Planctomycetota</taxon>
        <taxon>Planctomycetia</taxon>
        <taxon>Planctomycetales</taxon>
        <taxon>Planctomycetaceae</taxon>
        <taxon>Calycomorphotria</taxon>
    </lineage>
</organism>
<evidence type="ECO:0000313" key="1">
    <source>
        <dbReference type="EMBL" id="QDT63445.1"/>
    </source>
</evidence>
<gene>
    <name evidence="1" type="ORF">V22_06660</name>
</gene>
<dbReference type="EMBL" id="CP036316">
    <property type="protein sequence ID" value="QDT63445.1"/>
    <property type="molecule type" value="Genomic_DNA"/>
</dbReference>
<dbReference type="KEGG" id="chya:V22_06660"/>
<accession>A0A517T4Y8</accession>
<reference evidence="1 2" key="1">
    <citation type="submission" date="2019-02" db="EMBL/GenBank/DDBJ databases">
        <title>Deep-cultivation of Planctomycetes and their phenomic and genomic characterization uncovers novel biology.</title>
        <authorList>
            <person name="Wiegand S."/>
            <person name="Jogler M."/>
            <person name="Boedeker C."/>
            <person name="Pinto D."/>
            <person name="Vollmers J."/>
            <person name="Rivas-Marin E."/>
            <person name="Kohn T."/>
            <person name="Peeters S.H."/>
            <person name="Heuer A."/>
            <person name="Rast P."/>
            <person name="Oberbeckmann S."/>
            <person name="Bunk B."/>
            <person name="Jeske O."/>
            <person name="Meyerdierks A."/>
            <person name="Storesund J.E."/>
            <person name="Kallscheuer N."/>
            <person name="Luecker S."/>
            <person name="Lage O.M."/>
            <person name="Pohl T."/>
            <person name="Merkel B.J."/>
            <person name="Hornburger P."/>
            <person name="Mueller R.-W."/>
            <person name="Bruemmer F."/>
            <person name="Labrenz M."/>
            <person name="Spormann A.M."/>
            <person name="Op den Camp H."/>
            <person name="Overmann J."/>
            <person name="Amann R."/>
            <person name="Jetten M.S.M."/>
            <person name="Mascher T."/>
            <person name="Medema M.H."/>
            <person name="Devos D.P."/>
            <person name="Kaster A.-K."/>
            <person name="Ovreas L."/>
            <person name="Rohde M."/>
            <person name="Galperin M.Y."/>
            <person name="Jogler C."/>
        </authorList>
    </citation>
    <scope>NUCLEOTIDE SEQUENCE [LARGE SCALE GENOMIC DNA]</scope>
    <source>
        <strain evidence="1 2">V22</strain>
    </source>
</reference>
<dbReference type="AlphaFoldDB" id="A0A517T4Y8"/>
<name>A0A517T4Y8_9PLAN</name>
<proteinExistence type="predicted"/>
<dbReference type="Proteomes" id="UP000319976">
    <property type="component" value="Chromosome"/>
</dbReference>
<keyword evidence="2" id="KW-1185">Reference proteome</keyword>